<dbReference type="AlphaFoldDB" id="A0AAV4E103"/>
<accession>A0AAV4E103</accession>
<evidence type="ECO:0000313" key="2">
    <source>
        <dbReference type="Proteomes" id="UP000735302"/>
    </source>
</evidence>
<protein>
    <recommendedName>
        <fullName evidence="3">Secreted protein</fullName>
    </recommendedName>
</protein>
<evidence type="ECO:0000313" key="1">
    <source>
        <dbReference type="EMBL" id="GFO50238.1"/>
    </source>
</evidence>
<proteinExistence type="predicted"/>
<dbReference type="EMBL" id="BLXT01008590">
    <property type="protein sequence ID" value="GFO50238.1"/>
    <property type="molecule type" value="Genomic_DNA"/>
</dbReference>
<evidence type="ECO:0008006" key="3">
    <source>
        <dbReference type="Google" id="ProtNLM"/>
    </source>
</evidence>
<organism evidence="1 2">
    <name type="scientific">Plakobranchus ocellatus</name>
    <dbReference type="NCBI Taxonomy" id="259542"/>
    <lineage>
        <taxon>Eukaryota</taxon>
        <taxon>Metazoa</taxon>
        <taxon>Spiralia</taxon>
        <taxon>Lophotrochozoa</taxon>
        <taxon>Mollusca</taxon>
        <taxon>Gastropoda</taxon>
        <taxon>Heterobranchia</taxon>
        <taxon>Euthyneura</taxon>
        <taxon>Panpulmonata</taxon>
        <taxon>Sacoglossa</taxon>
        <taxon>Placobranchoidea</taxon>
        <taxon>Plakobranchidae</taxon>
        <taxon>Plakobranchus</taxon>
    </lineage>
</organism>
<dbReference type="Proteomes" id="UP000735302">
    <property type="component" value="Unassembled WGS sequence"/>
</dbReference>
<gene>
    <name evidence="1" type="ORF">PoB_007674300</name>
</gene>
<sequence>MALRGRFYCRGFSKSSLIFAVATAPDSDNNALVCDNDHHVDAALVSNDDNDDDDGNDDDEDAIVIAGPEAIEAACLAHRKARVCDGSEPFKRF</sequence>
<comment type="caution">
    <text evidence="1">The sequence shown here is derived from an EMBL/GenBank/DDBJ whole genome shotgun (WGS) entry which is preliminary data.</text>
</comment>
<name>A0AAV4E103_9GAST</name>
<reference evidence="1 2" key="1">
    <citation type="journal article" date="2021" name="Elife">
        <title>Chloroplast acquisition without the gene transfer in kleptoplastic sea slugs, Plakobranchus ocellatus.</title>
        <authorList>
            <person name="Maeda T."/>
            <person name="Takahashi S."/>
            <person name="Yoshida T."/>
            <person name="Shimamura S."/>
            <person name="Takaki Y."/>
            <person name="Nagai Y."/>
            <person name="Toyoda A."/>
            <person name="Suzuki Y."/>
            <person name="Arimoto A."/>
            <person name="Ishii H."/>
            <person name="Satoh N."/>
            <person name="Nishiyama T."/>
            <person name="Hasebe M."/>
            <person name="Maruyama T."/>
            <person name="Minagawa J."/>
            <person name="Obokata J."/>
            <person name="Shigenobu S."/>
        </authorList>
    </citation>
    <scope>NUCLEOTIDE SEQUENCE [LARGE SCALE GENOMIC DNA]</scope>
</reference>
<keyword evidence="2" id="KW-1185">Reference proteome</keyword>